<dbReference type="GO" id="GO:0004672">
    <property type="term" value="F:protein kinase activity"/>
    <property type="evidence" value="ECO:0007669"/>
    <property type="project" value="InterPro"/>
</dbReference>
<dbReference type="Proteomes" id="UP000734854">
    <property type="component" value="Unassembled WGS sequence"/>
</dbReference>
<evidence type="ECO:0000256" key="4">
    <source>
        <dbReference type="ARBA" id="ARBA00022729"/>
    </source>
</evidence>
<dbReference type="Pfam" id="PF00560">
    <property type="entry name" value="LRR_1"/>
    <property type="match status" value="1"/>
</dbReference>
<feature type="signal peptide" evidence="10">
    <location>
        <begin position="1"/>
        <end position="24"/>
    </location>
</feature>
<name>A0A8J5HI57_ZINOF</name>
<dbReference type="InterPro" id="IPR001611">
    <property type="entry name" value="Leu-rich_rpt"/>
</dbReference>
<evidence type="ECO:0000256" key="3">
    <source>
        <dbReference type="ARBA" id="ARBA00022692"/>
    </source>
</evidence>
<keyword evidence="7 9" id="KW-0472">Membrane</keyword>
<dbReference type="OrthoDB" id="4062651at2759"/>
<dbReference type="Pfam" id="PF08263">
    <property type="entry name" value="LRRNT_2"/>
    <property type="match status" value="1"/>
</dbReference>
<dbReference type="EMBL" id="JACMSC010000006">
    <property type="protein sequence ID" value="KAG6516966.1"/>
    <property type="molecule type" value="Genomic_DNA"/>
</dbReference>
<evidence type="ECO:0000256" key="7">
    <source>
        <dbReference type="ARBA" id="ARBA00023136"/>
    </source>
</evidence>
<dbReference type="PANTHER" id="PTHR48007">
    <property type="entry name" value="LEUCINE-RICH REPEAT RECEPTOR-LIKE PROTEIN KINASE PXC1"/>
    <property type="match status" value="1"/>
</dbReference>
<dbReference type="InterPro" id="IPR046959">
    <property type="entry name" value="PRK1-6/SRF4-like"/>
</dbReference>
<reference evidence="12 13" key="1">
    <citation type="submission" date="2020-08" db="EMBL/GenBank/DDBJ databases">
        <title>Plant Genome Project.</title>
        <authorList>
            <person name="Zhang R.-G."/>
        </authorList>
    </citation>
    <scope>NUCLEOTIDE SEQUENCE [LARGE SCALE GENOMIC DNA]</scope>
    <source>
        <tissue evidence="12">Rhizome</tissue>
    </source>
</reference>
<keyword evidence="4 10" id="KW-0732">Signal</keyword>
<organism evidence="12 13">
    <name type="scientific">Zingiber officinale</name>
    <name type="common">Ginger</name>
    <name type="synonym">Amomum zingiber</name>
    <dbReference type="NCBI Taxonomy" id="94328"/>
    <lineage>
        <taxon>Eukaryota</taxon>
        <taxon>Viridiplantae</taxon>
        <taxon>Streptophyta</taxon>
        <taxon>Embryophyta</taxon>
        <taxon>Tracheophyta</taxon>
        <taxon>Spermatophyta</taxon>
        <taxon>Magnoliopsida</taxon>
        <taxon>Liliopsida</taxon>
        <taxon>Zingiberales</taxon>
        <taxon>Zingiberaceae</taxon>
        <taxon>Zingiber</taxon>
    </lineage>
</organism>
<keyword evidence="5" id="KW-0677">Repeat</keyword>
<evidence type="ECO:0000313" key="12">
    <source>
        <dbReference type="EMBL" id="KAG6516966.1"/>
    </source>
</evidence>
<dbReference type="InterPro" id="IPR013210">
    <property type="entry name" value="LRR_N_plant-typ"/>
</dbReference>
<comment type="subcellular location">
    <subcellularLocation>
        <location evidence="1">Membrane</location>
    </subcellularLocation>
</comment>
<dbReference type="FunFam" id="3.80.10.10:FF:000400">
    <property type="entry name" value="Nuclear pore complex protein NUP107"/>
    <property type="match status" value="1"/>
</dbReference>
<protein>
    <recommendedName>
        <fullName evidence="11">Protein kinase domain-containing protein</fullName>
    </recommendedName>
</protein>
<dbReference type="PANTHER" id="PTHR48007:SF37">
    <property type="entry name" value="LEUCINE-RICH REPEAT PROTEIN KINASE FAMILY PROTEIN"/>
    <property type="match status" value="1"/>
</dbReference>
<proteinExistence type="predicted"/>
<evidence type="ECO:0000256" key="9">
    <source>
        <dbReference type="SAM" id="Phobius"/>
    </source>
</evidence>
<evidence type="ECO:0000256" key="1">
    <source>
        <dbReference type="ARBA" id="ARBA00004370"/>
    </source>
</evidence>
<feature type="coiled-coil region" evidence="8">
    <location>
        <begin position="337"/>
        <end position="371"/>
    </location>
</feature>
<keyword evidence="6 9" id="KW-1133">Transmembrane helix</keyword>
<evidence type="ECO:0000256" key="10">
    <source>
        <dbReference type="SAM" id="SignalP"/>
    </source>
</evidence>
<evidence type="ECO:0000256" key="5">
    <source>
        <dbReference type="ARBA" id="ARBA00022737"/>
    </source>
</evidence>
<evidence type="ECO:0000256" key="6">
    <source>
        <dbReference type="ARBA" id="ARBA00022989"/>
    </source>
</evidence>
<keyword evidence="3 9" id="KW-0812">Transmembrane</keyword>
<evidence type="ECO:0000313" key="13">
    <source>
        <dbReference type="Proteomes" id="UP000734854"/>
    </source>
</evidence>
<accession>A0A8J5HI57</accession>
<dbReference type="GO" id="GO:0005524">
    <property type="term" value="F:ATP binding"/>
    <property type="evidence" value="ECO:0007669"/>
    <property type="project" value="InterPro"/>
</dbReference>
<comment type="caution">
    <text evidence="12">The sequence shown here is derived from an EMBL/GenBank/DDBJ whole genome shotgun (WGS) entry which is preliminary data.</text>
</comment>
<evidence type="ECO:0000256" key="2">
    <source>
        <dbReference type="ARBA" id="ARBA00022614"/>
    </source>
</evidence>
<keyword evidence="8" id="KW-0175">Coiled coil</keyword>
<feature type="domain" description="Protein kinase" evidence="11">
    <location>
        <begin position="399"/>
        <end position="657"/>
    </location>
</feature>
<keyword evidence="13" id="KW-1185">Reference proteome</keyword>
<dbReference type="AlphaFoldDB" id="A0A8J5HI57"/>
<keyword evidence="2" id="KW-0433">Leucine-rich repeat</keyword>
<dbReference type="InterPro" id="IPR000719">
    <property type="entry name" value="Prot_kinase_dom"/>
</dbReference>
<dbReference type="GO" id="GO:0016020">
    <property type="term" value="C:membrane"/>
    <property type="evidence" value="ECO:0007669"/>
    <property type="project" value="UniProtKB-SubCell"/>
</dbReference>
<evidence type="ECO:0000259" key="11">
    <source>
        <dbReference type="PROSITE" id="PS50011"/>
    </source>
</evidence>
<sequence>MIMQRQRLHCLLSLLLVVVDGGLSSDVVVVSASPSSDAAALLAFKAAADSRGRLSFSRNSTHCIWPGVSCSANGRVIRLLLDSAGLAGTFPKGTLGRLDQLRLLSLRLNALAGPLPADLSRLTLLDSLLLDGNIFAGPFPSAVLSLKGLRYLGLSHNRLSGEIPPALADFDGLVSLRLQANRFDGPLPPFGQSSLKDFNVSENNLSGAVPVTAVLASFDPSAFVGNPGLCGAIVRMECISTPFFPSGGNGGSPPAPAPIVAEAARQAAASPLPFSTPLAPAASHAKTAAAIGFLAGSIALIGILAVSLAIKKRRRRMRLHQEAELLTSAKDPTNSAASATEINVESYSEEIENMSRELEAAAAMATAVSEERVRKMGKAGSLVFCAGEAPACTLEQLMRASAEMLGRGSLGSTYKAALSGGKLAVTVKRLDKRKLAAASKDLFERHMDNVGRLRHPNLVPLRAYFRAEEERMLVYDYLPNGSLHSLIHGSRSTKAKPLHWTSCLKIADDVVQGLAYIHQASHLVHGNIKSTNVLLGSDFEARLTDNCLSFLLEPSDNQNASGYRAPETRVSDQQLTPSSDIYAFGVLLLELLTGKPPVHHPVLIPSDLLVWVHSVREDGASNEHLEMIIDIAAACLHSSPKCRPTAWQVLKMIQEVKELEPGDNNDSTRLS</sequence>
<dbReference type="PROSITE" id="PS50011">
    <property type="entry name" value="PROTEIN_KINASE_DOM"/>
    <property type="match status" value="1"/>
</dbReference>
<evidence type="ECO:0000256" key="8">
    <source>
        <dbReference type="SAM" id="Coils"/>
    </source>
</evidence>
<gene>
    <name evidence="12" type="ORF">ZIOFF_020342</name>
</gene>
<feature type="transmembrane region" description="Helical" evidence="9">
    <location>
        <begin position="288"/>
        <end position="310"/>
    </location>
</feature>
<feature type="chain" id="PRO_5035313566" description="Protein kinase domain-containing protein" evidence="10">
    <location>
        <begin position="25"/>
        <end position="671"/>
    </location>
</feature>
<dbReference type="Pfam" id="PF00069">
    <property type="entry name" value="Pkinase"/>
    <property type="match status" value="1"/>
</dbReference>